<accession>A0ABC8K494</accession>
<evidence type="ECO:0000313" key="1">
    <source>
        <dbReference type="EMBL" id="CAH8352658.1"/>
    </source>
</evidence>
<keyword evidence="2" id="KW-1185">Reference proteome</keyword>
<gene>
    <name evidence="1" type="ORF">ERUC_LOCUS18710</name>
</gene>
<comment type="caution">
    <text evidence="1">The sequence shown here is derived from an EMBL/GenBank/DDBJ whole genome shotgun (WGS) entry which is preliminary data.</text>
</comment>
<dbReference type="Proteomes" id="UP001642260">
    <property type="component" value="Unassembled WGS sequence"/>
</dbReference>
<protein>
    <submittedName>
        <fullName evidence="1">Uncharacterized protein</fullName>
    </submittedName>
</protein>
<sequence length="144" mass="16093">MTPTMAVRCPTVLLVTASSSSCSREAKPRRREGTVKIDSSSSMWLLFFLMIHELLNFIDGSPIIVHACTKVTVNLCFCVNSEEMKRVRDEVYVEPHIRGGHTVSSRGETNSKPLTMGGLTTGDALRLELSQSCERYVSRQERQV</sequence>
<organism evidence="1 2">
    <name type="scientific">Eruca vesicaria subsp. sativa</name>
    <name type="common">Garden rocket</name>
    <name type="synonym">Eruca sativa</name>
    <dbReference type="NCBI Taxonomy" id="29727"/>
    <lineage>
        <taxon>Eukaryota</taxon>
        <taxon>Viridiplantae</taxon>
        <taxon>Streptophyta</taxon>
        <taxon>Embryophyta</taxon>
        <taxon>Tracheophyta</taxon>
        <taxon>Spermatophyta</taxon>
        <taxon>Magnoliopsida</taxon>
        <taxon>eudicotyledons</taxon>
        <taxon>Gunneridae</taxon>
        <taxon>Pentapetalae</taxon>
        <taxon>rosids</taxon>
        <taxon>malvids</taxon>
        <taxon>Brassicales</taxon>
        <taxon>Brassicaceae</taxon>
        <taxon>Brassiceae</taxon>
        <taxon>Eruca</taxon>
    </lineage>
</organism>
<dbReference type="AlphaFoldDB" id="A0ABC8K494"/>
<reference evidence="1 2" key="1">
    <citation type="submission" date="2022-03" db="EMBL/GenBank/DDBJ databases">
        <authorList>
            <person name="Macdonald S."/>
            <person name="Ahmed S."/>
            <person name="Newling K."/>
        </authorList>
    </citation>
    <scope>NUCLEOTIDE SEQUENCE [LARGE SCALE GENOMIC DNA]</scope>
</reference>
<name>A0ABC8K494_ERUVS</name>
<proteinExistence type="predicted"/>
<evidence type="ECO:0000313" key="2">
    <source>
        <dbReference type="Proteomes" id="UP001642260"/>
    </source>
</evidence>
<dbReference type="EMBL" id="CAKOAT010176044">
    <property type="protein sequence ID" value="CAH8352658.1"/>
    <property type="molecule type" value="Genomic_DNA"/>
</dbReference>